<proteinExistence type="predicted"/>
<dbReference type="CDD" id="cd02440">
    <property type="entry name" value="AdoMet_MTases"/>
    <property type="match status" value="1"/>
</dbReference>
<keyword evidence="2" id="KW-0489">Methyltransferase</keyword>
<dbReference type="InterPro" id="IPR050508">
    <property type="entry name" value="Methyltransf_Superfamily"/>
</dbReference>
<keyword evidence="2" id="KW-0808">Transferase</keyword>
<evidence type="ECO:0000313" key="2">
    <source>
        <dbReference type="EMBL" id="MEY8042081.1"/>
    </source>
</evidence>
<comment type="caution">
    <text evidence="2">The sequence shown here is derived from an EMBL/GenBank/DDBJ whole genome shotgun (WGS) entry which is preliminary data.</text>
</comment>
<accession>A0ABV4CLY0</accession>
<dbReference type="SUPFAM" id="SSF53335">
    <property type="entry name" value="S-adenosyl-L-methionine-dependent methyltransferases"/>
    <property type="match status" value="1"/>
</dbReference>
<feature type="domain" description="Methyltransferase type 11" evidence="1">
    <location>
        <begin position="47"/>
        <end position="140"/>
    </location>
</feature>
<dbReference type="RefSeq" id="WP_345362956.1">
    <property type="nucleotide sequence ID" value="NZ_BAABII010000007.1"/>
</dbReference>
<dbReference type="EC" id="2.1.1.-" evidence="2"/>
<dbReference type="PANTHER" id="PTHR42912">
    <property type="entry name" value="METHYLTRANSFERASE"/>
    <property type="match status" value="1"/>
</dbReference>
<dbReference type="InterPro" id="IPR013216">
    <property type="entry name" value="Methyltransf_11"/>
</dbReference>
<protein>
    <submittedName>
        <fullName evidence="2">Class I SAM-dependent methyltransferase</fullName>
        <ecNumber evidence="2">2.1.1.-</ecNumber>
    </submittedName>
</protein>
<dbReference type="Pfam" id="PF08241">
    <property type="entry name" value="Methyltransf_11"/>
    <property type="match status" value="1"/>
</dbReference>
<reference evidence="2 3" key="1">
    <citation type="submission" date="2024-08" db="EMBL/GenBank/DDBJ databases">
        <title>Genome mining of Saccharopolyspora cebuensis PGLac3 from Nigerian medicinal plant.</title>
        <authorList>
            <person name="Ezeobiora C.E."/>
            <person name="Igbokwe N.H."/>
            <person name="Amin D.H."/>
            <person name="Mendie U.E."/>
        </authorList>
    </citation>
    <scope>NUCLEOTIDE SEQUENCE [LARGE SCALE GENOMIC DNA]</scope>
    <source>
        <strain evidence="2 3">PGLac3</strain>
    </source>
</reference>
<dbReference type="GO" id="GO:0008168">
    <property type="term" value="F:methyltransferase activity"/>
    <property type="evidence" value="ECO:0007669"/>
    <property type="project" value="UniProtKB-KW"/>
</dbReference>
<sequence>MASDPERLRRYWDKHADHYDEQMGFWDRRFFGDTRQWVCRQATGEVLEVAIGTGLNLRWYPDDVRLTGVDFSPAMLARARRRAELSGRQLDARVGDAQRLEFPDDSFDSVVATFSLCAIPDDAAAVAEMRRVLRPGGTLLLADHVVSSSAPLRGVQRLLELITVPLGEEHFRRRPVNHVRAQGFTVRRQERFKAGIVERLAATCPAATSGTG</sequence>
<dbReference type="Proteomes" id="UP001564626">
    <property type="component" value="Unassembled WGS sequence"/>
</dbReference>
<dbReference type="GO" id="GO:0032259">
    <property type="term" value="P:methylation"/>
    <property type="evidence" value="ECO:0007669"/>
    <property type="project" value="UniProtKB-KW"/>
</dbReference>
<dbReference type="InterPro" id="IPR029063">
    <property type="entry name" value="SAM-dependent_MTases_sf"/>
</dbReference>
<name>A0ABV4CLY0_9PSEU</name>
<keyword evidence="3" id="KW-1185">Reference proteome</keyword>
<dbReference type="PANTHER" id="PTHR42912:SF80">
    <property type="entry name" value="METHYLTRANSFERASE DOMAIN-CONTAINING PROTEIN"/>
    <property type="match status" value="1"/>
</dbReference>
<evidence type="ECO:0000313" key="3">
    <source>
        <dbReference type="Proteomes" id="UP001564626"/>
    </source>
</evidence>
<gene>
    <name evidence="2" type="ORF">AB8O55_21930</name>
</gene>
<dbReference type="Gene3D" id="3.40.50.150">
    <property type="entry name" value="Vaccinia Virus protein VP39"/>
    <property type="match status" value="1"/>
</dbReference>
<organism evidence="2 3">
    <name type="scientific">Saccharopolyspora cebuensis</name>
    <dbReference type="NCBI Taxonomy" id="418759"/>
    <lineage>
        <taxon>Bacteria</taxon>
        <taxon>Bacillati</taxon>
        <taxon>Actinomycetota</taxon>
        <taxon>Actinomycetes</taxon>
        <taxon>Pseudonocardiales</taxon>
        <taxon>Pseudonocardiaceae</taxon>
        <taxon>Saccharopolyspora</taxon>
    </lineage>
</organism>
<dbReference type="EMBL" id="JBGEHV010000048">
    <property type="protein sequence ID" value="MEY8042081.1"/>
    <property type="molecule type" value="Genomic_DNA"/>
</dbReference>
<evidence type="ECO:0000259" key="1">
    <source>
        <dbReference type="Pfam" id="PF08241"/>
    </source>
</evidence>